<dbReference type="AlphaFoldDB" id="A0A0A1U2Y2"/>
<protein>
    <recommendedName>
        <fullName evidence="1">Ricin B lectin domain-containing protein</fullName>
    </recommendedName>
</protein>
<dbReference type="PROSITE" id="PS50231">
    <property type="entry name" value="RICIN_B_LECTIN"/>
    <property type="match status" value="1"/>
</dbReference>
<accession>A0A0A1U2Y2</accession>
<dbReference type="GeneID" id="14885979"/>
<proteinExistence type="predicted"/>
<dbReference type="OMA" id="TTVIRCY"/>
<dbReference type="InterPro" id="IPR000772">
    <property type="entry name" value="Ricin_B_lectin"/>
</dbReference>
<gene>
    <name evidence="2" type="ORF">EIN_319670</name>
</gene>
<dbReference type="Pfam" id="PF00652">
    <property type="entry name" value="Ricin_B_lectin"/>
    <property type="match status" value="1"/>
</dbReference>
<dbReference type="RefSeq" id="XP_004253799.1">
    <property type="nucleotide sequence ID" value="XM_004253751.1"/>
</dbReference>
<evidence type="ECO:0000313" key="3">
    <source>
        <dbReference type="Proteomes" id="UP000014680"/>
    </source>
</evidence>
<reference evidence="2 3" key="1">
    <citation type="submission" date="2012-10" db="EMBL/GenBank/DDBJ databases">
        <authorList>
            <person name="Zafar N."/>
            <person name="Inman J."/>
            <person name="Hall N."/>
            <person name="Lorenzi H."/>
            <person name="Caler E."/>
        </authorList>
    </citation>
    <scope>NUCLEOTIDE SEQUENCE [LARGE SCALE GENOMIC DNA]</scope>
    <source>
        <strain evidence="2 3">IP1</strain>
    </source>
</reference>
<dbReference type="KEGG" id="eiv:EIN_319670"/>
<dbReference type="OrthoDB" id="9895617at2759"/>
<evidence type="ECO:0000259" key="1">
    <source>
        <dbReference type="SMART" id="SM00458"/>
    </source>
</evidence>
<feature type="domain" description="Ricin B lectin" evidence="1">
    <location>
        <begin position="3"/>
        <end position="126"/>
    </location>
</feature>
<keyword evidence="3" id="KW-1185">Reference proteome</keyword>
<sequence>MANEARVIKAYNNNVVDISKASLDTGARAILFRYHGGENQLFFVDQSIGWIISVFSRLALTADEQGKITQQRYCGLSRQQWVFEPVNDKFIIRLFENPVQCLTATNESEICLSSYTNSPNQLWLIQ</sequence>
<dbReference type="InterPro" id="IPR035992">
    <property type="entry name" value="Ricin_B-like_lectins"/>
</dbReference>
<name>A0A0A1U2Y2_ENTIV</name>
<dbReference type="SUPFAM" id="SSF50370">
    <property type="entry name" value="Ricin B-like lectins"/>
    <property type="match status" value="1"/>
</dbReference>
<dbReference type="EMBL" id="KB206890">
    <property type="protein sequence ID" value="ELP87028.1"/>
    <property type="molecule type" value="Genomic_DNA"/>
</dbReference>
<evidence type="ECO:0000313" key="2">
    <source>
        <dbReference type="EMBL" id="ELP87028.1"/>
    </source>
</evidence>
<dbReference type="Gene3D" id="2.80.10.50">
    <property type="match status" value="1"/>
</dbReference>
<dbReference type="Proteomes" id="UP000014680">
    <property type="component" value="Unassembled WGS sequence"/>
</dbReference>
<organism evidence="2 3">
    <name type="scientific">Entamoeba invadens IP1</name>
    <dbReference type="NCBI Taxonomy" id="370355"/>
    <lineage>
        <taxon>Eukaryota</taxon>
        <taxon>Amoebozoa</taxon>
        <taxon>Evosea</taxon>
        <taxon>Archamoebae</taxon>
        <taxon>Mastigamoebida</taxon>
        <taxon>Entamoebidae</taxon>
        <taxon>Entamoeba</taxon>
    </lineage>
</organism>
<dbReference type="SMART" id="SM00458">
    <property type="entry name" value="RICIN"/>
    <property type="match status" value="1"/>
</dbReference>
<dbReference type="VEuPathDB" id="AmoebaDB:EIN_319670"/>